<dbReference type="GO" id="GO:0046872">
    <property type="term" value="F:metal ion binding"/>
    <property type="evidence" value="ECO:0007669"/>
    <property type="project" value="UniProtKB-KW"/>
</dbReference>
<feature type="domain" description="Rieske" evidence="7">
    <location>
        <begin position="85"/>
        <end position="164"/>
    </location>
</feature>
<protein>
    <submittedName>
        <fullName evidence="8">Cytochrome P450 oxidoreductase</fullName>
    </submittedName>
</protein>
<keyword evidence="1" id="KW-0001">2Fe-2S</keyword>
<dbReference type="InterPro" id="IPR017941">
    <property type="entry name" value="Rieske_2Fe-2S"/>
</dbReference>
<evidence type="ECO:0000256" key="1">
    <source>
        <dbReference type="ARBA" id="ARBA00022714"/>
    </source>
</evidence>
<keyword evidence="3" id="KW-0560">Oxidoreductase</keyword>
<keyword evidence="6" id="KW-0472">Membrane</keyword>
<dbReference type="GO" id="GO:0016491">
    <property type="term" value="F:oxidoreductase activity"/>
    <property type="evidence" value="ECO:0007669"/>
    <property type="project" value="UniProtKB-KW"/>
</dbReference>
<evidence type="ECO:0000256" key="3">
    <source>
        <dbReference type="ARBA" id="ARBA00023002"/>
    </source>
</evidence>
<keyword evidence="4" id="KW-0408">Iron</keyword>
<dbReference type="Gene3D" id="2.102.10.10">
    <property type="entry name" value="Rieske [2Fe-2S] iron-sulphur domain"/>
    <property type="match status" value="1"/>
</dbReference>
<dbReference type="PANTHER" id="PTHR43756">
    <property type="entry name" value="CHOLINE MONOOXYGENASE, CHLOROPLASTIC"/>
    <property type="match status" value="1"/>
</dbReference>
<keyword evidence="2" id="KW-0479">Metal-binding</keyword>
<dbReference type="InterPro" id="IPR036922">
    <property type="entry name" value="Rieske_2Fe-2S_sf"/>
</dbReference>
<dbReference type="PANTHER" id="PTHR43756:SF5">
    <property type="entry name" value="CHOLINE MONOOXYGENASE, CHLOROPLASTIC"/>
    <property type="match status" value="1"/>
</dbReference>
<evidence type="ECO:0000313" key="9">
    <source>
        <dbReference type="Proteomes" id="UP000605986"/>
    </source>
</evidence>
<name>A0A8H4KPX9_9HYPO</name>
<dbReference type="OrthoDB" id="426882at2759"/>
<dbReference type="Proteomes" id="UP000605986">
    <property type="component" value="Unassembled WGS sequence"/>
</dbReference>
<dbReference type="EMBL" id="JAADJG010000135">
    <property type="protein sequence ID" value="KAF4454070.1"/>
    <property type="molecule type" value="Genomic_DNA"/>
</dbReference>
<evidence type="ECO:0000256" key="4">
    <source>
        <dbReference type="ARBA" id="ARBA00023004"/>
    </source>
</evidence>
<dbReference type="SUPFAM" id="SSF50022">
    <property type="entry name" value="ISP domain"/>
    <property type="match status" value="1"/>
</dbReference>
<keyword evidence="6" id="KW-0812">Transmembrane</keyword>
<evidence type="ECO:0000256" key="5">
    <source>
        <dbReference type="ARBA" id="ARBA00023014"/>
    </source>
</evidence>
<keyword evidence="9" id="KW-1185">Reference proteome</keyword>
<evidence type="ECO:0000313" key="8">
    <source>
        <dbReference type="EMBL" id="KAF4454070.1"/>
    </source>
</evidence>
<evidence type="ECO:0000256" key="2">
    <source>
        <dbReference type="ARBA" id="ARBA00022723"/>
    </source>
</evidence>
<evidence type="ECO:0000256" key="6">
    <source>
        <dbReference type="SAM" id="Phobius"/>
    </source>
</evidence>
<sequence length="209" mass="23785">MSLYISFSFIPYSFSVAGLAVLVSLLTTSRPPKIITPAFPKVTITTARALPASWYRSKEVYELERRAVFAKWILTSYKLWFTEVGSWVRFEQAGFPFFLVKNNQGHINGFHNICRHRAFPIMANRLNGQLTKAPGYDDMVGFDKSNNGLLPIHVHVGAKGLIWVNPDASKTPEDFSAEFKNIDQIARHEGFNFEAYHFDHSWGMSGDYN</sequence>
<dbReference type="AlphaFoldDB" id="A0A8H4KPX9"/>
<evidence type="ECO:0000259" key="7">
    <source>
        <dbReference type="PROSITE" id="PS51296"/>
    </source>
</evidence>
<dbReference type="GO" id="GO:0051537">
    <property type="term" value="F:2 iron, 2 sulfur cluster binding"/>
    <property type="evidence" value="ECO:0007669"/>
    <property type="project" value="UniProtKB-KW"/>
</dbReference>
<accession>A0A8H4KPX9</accession>
<organism evidence="8 9">
    <name type="scientific">Fusarium austroafricanum</name>
    <dbReference type="NCBI Taxonomy" id="2364996"/>
    <lineage>
        <taxon>Eukaryota</taxon>
        <taxon>Fungi</taxon>
        <taxon>Dikarya</taxon>
        <taxon>Ascomycota</taxon>
        <taxon>Pezizomycotina</taxon>
        <taxon>Sordariomycetes</taxon>
        <taxon>Hypocreomycetidae</taxon>
        <taxon>Hypocreales</taxon>
        <taxon>Nectriaceae</taxon>
        <taxon>Fusarium</taxon>
        <taxon>Fusarium concolor species complex</taxon>
    </lineage>
</organism>
<reference evidence="8" key="1">
    <citation type="submission" date="2020-01" db="EMBL/GenBank/DDBJ databases">
        <title>Identification and distribution of gene clusters putatively required for synthesis of sphingolipid metabolism inhibitors in phylogenetically diverse species of the filamentous fungus Fusarium.</title>
        <authorList>
            <person name="Kim H.-S."/>
            <person name="Busman M."/>
            <person name="Brown D.W."/>
            <person name="Divon H."/>
            <person name="Uhlig S."/>
            <person name="Proctor R.H."/>
        </authorList>
    </citation>
    <scope>NUCLEOTIDE SEQUENCE</scope>
    <source>
        <strain evidence="8">NRRL 53441</strain>
    </source>
</reference>
<feature type="transmembrane region" description="Helical" evidence="6">
    <location>
        <begin position="6"/>
        <end position="26"/>
    </location>
</feature>
<keyword evidence="5" id="KW-0411">Iron-sulfur</keyword>
<dbReference type="PROSITE" id="PS51296">
    <property type="entry name" value="RIESKE"/>
    <property type="match status" value="1"/>
</dbReference>
<comment type="caution">
    <text evidence="8">The sequence shown here is derived from an EMBL/GenBank/DDBJ whole genome shotgun (WGS) entry which is preliminary data.</text>
</comment>
<proteinExistence type="predicted"/>
<keyword evidence="6" id="KW-1133">Transmembrane helix</keyword>
<dbReference type="InterPro" id="IPR001663">
    <property type="entry name" value="Rng_hydr_dOase-A"/>
</dbReference>
<gene>
    <name evidence="8" type="ORF">F53441_3355</name>
</gene>